<comment type="similarity">
    <text evidence="2">Belongs to the bacterial secretin family. GSP D subfamily.</text>
</comment>
<dbReference type="Gene3D" id="3.30.1370.120">
    <property type="match status" value="3"/>
</dbReference>
<evidence type="ECO:0000259" key="13">
    <source>
        <dbReference type="Pfam" id="PF00263"/>
    </source>
</evidence>
<dbReference type="InterPro" id="IPR004846">
    <property type="entry name" value="T2SS/T3SS_dom"/>
</dbReference>
<name>F3YVH6_DESAF</name>
<dbReference type="InterPro" id="IPR001775">
    <property type="entry name" value="GspD/PilQ"/>
</dbReference>
<evidence type="ECO:0000259" key="14">
    <source>
        <dbReference type="Pfam" id="PF03958"/>
    </source>
</evidence>
<dbReference type="GO" id="GO:0015628">
    <property type="term" value="P:protein secretion by the type II secretion system"/>
    <property type="evidence" value="ECO:0007669"/>
    <property type="project" value="InterPro"/>
</dbReference>
<evidence type="ECO:0000256" key="1">
    <source>
        <dbReference type="ARBA" id="ARBA00004442"/>
    </source>
</evidence>
<evidence type="ECO:0000256" key="2">
    <source>
        <dbReference type="ARBA" id="ARBA00006980"/>
    </source>
</evidence>
<dbReference type="GO" id="GO:0009279">
    <property type="term" value="C:cell outer membrane"/>
    <property type="evidence" value="ECO:0007669"/>
    <property type="project" value="UniProtKB-SubCell"/>
</dbReference>
<keyword evidence="9" id="KW-0998">Cell outer membrane</keyword>
<feature type="signal peptide" evidence="12">
    <location>
        <begin position="1"/>
        <end position="19"/>
    </location>
</feature>
<feature type="chain" id="PRO_5003303176" evidence="12">
    <location>
        <begin position="20"/>
        <end position="746"/>
    </location>
</feature>
<feature type="compositionally biased region" description="Low complexity" evidence="11">
    <location>
        <begin position="400"/>
        <end position="434"/>
    </location>
</feature>
<feature type="domain" description="GspD-like N0" evidence="15">
    <location>
        <begin position="109"/>
        <end position="169"/>
    </location>
</feature>
<keyword evidence="5" id="KW-0812">Transmembrane</keyword>
<dbReference type="InterPro" id="IPR049371">
    <property type="entry name" value="GspD-like_N0"/>
</dbReference>
<evidence type="ECO:0000256" key="9">
    <source>
        <dbReference type="ARBA" id="ARBA00023237"/>
    </source>
</evidence>
<evidence type="ECO:0000256" key="6">
    <source>
        <dbReference type="ARBA" id="ARBA00022729"/>
    </source>
</evidence>
<organism evidence="16 17">
    <name type="scientific">Desulfocurvibacter africanus subsp. africanus str. Walvis Bay</name>
    <dbReference type="NCBI Taxonomy" id="690850"/>
    <lineage>
        <taxon>Bacteria</taxon>
        <taxon>Pseudomonadati</taxon>
        <taxon>Thermodesulfobacteriota</taxon>
        <taxon>Desulfovibrionia</taxon>
        <taxon>Desulfovibrionales</taxon>
        <taxon>Desulfovibrionaceae</taxon>
        <taxon>Desulfocurvibacter</taxon>
    </lineage>
</organism>
<dbReference type="eggNOG" id="COG1450">
    <property type="taxonomic scope" value="Bacteria"/>
</dbReference>
<evidence type="ECO:0000256" key="11">
    <source>
        <dbReference type="SAM" id="MobiDB-lite"/>
    </source>
</evidence>
<keyword evidence="3 10" id="KW-0813">Transport</keyword>
<accession>F3YVH6</accession>
<evidence type="ECO:0000256" key="8">
    <source>
        <dbReference type="ARBA" id="ARBA00023136"/>
    </source>
</evidence>
<dbReference type="Pfam" id="PF03958">
    <property type="entry name" value="Secretin_N"/>
    <property type="match status" value="1"/>
</dbReference>
<dbReference type="EMBL" id="CP003221">
    <property type="protein sequence ID" value="EGJ48568.1"/>
    <property type="molecule type" value="Genomic_DNA"/>
</dbReference>
<dbReference type="InterPro" id="IPR005644">
    <property type="entry name" value="NolW-like"/>
</dbReference>
<proteinExistence type="inferred from homology"/>
<reference evidence="16 17" key="1">
    <citation type="journal article" date="2011" name="J. Bacteriol.">
        <title>Genome sequence of the mercury-methylating and pleomorphic Desulfovibrio africanus Strain Walvis Bay.</title>
        <authorList>
            <person name="Brown S.D."/>
            <person name="Wall J.D."/>
            <person name="Kucken A.M."/>
            <person name="Gilmour C.C."/>
            <person name="Podar M."/>
            <person name="Brandt C.C."/>
            <person name="Teshima H."/>
            <person name="Detter J.C."/>
            <person name="Han C.S."/>
            <person name="Land M.L."/>
            <person name="Lucas S."/>
            <person name="Han J."/>
            <person name="Pennacchio L."/>
            <person name="Nolan M."/>
            <person name="Pitluck S."/>
            <person name="Woyke T."/>
            <person name="Goodwin L."/>
            <person name="Palumbo A.V."/>
            <person name="Elias D.A."/>
        </authorList>
    </citation>
    <scope>NUCLEOTIDE SEQUENCE [LARGE SCALE GENOMIC DNA]</scope>
    <source>
        <strain evidence="16 17">Walvis Bay</strain>
    </source>
</reference>
<feature type="compositionally biased region" description="Polar residues" evidence="11">
    <location>
        <begin position="388"/>
        <end position="399"/>
    </location>
</feature>
<dbReference type="PRINTS" id="PR00811">
    <property type="entry name" value="BCTERIALGSPD"/>
</dbReference>
<dbReference type="PANTHER" id="PTHR30332:SF25">
    <property type="entry name" value="SECRETIN XPSD"/>
    <property type="match status" value="1"/>
</dbReference>
<evidence type="ECO:0000256" key="4">
    <source>
        <dbReference type="ARBA" id="ARBA00022452"/>
    </source>
</evidence>
<dbReference type="Proteomes" id="UP000007844">
    <property type="component" value="Chromosome"/>
</dbReference>
<evidence type="ECO:0000313" key="17">
    <source>
        <dbReference type="Proteomes" id="UP000007844"/>
    </source>
</evidence>
<evidence type="ECO:0000256" key="5">
    <source>
        <dbReference type="ARBA" id="ARBA00022692"/>
    </source>
</evidence>
<keyword evidence="4" id="KW-1134">Transmembrane beta strand</keyword>
<dbReference type="NCBIfam" id="TIGR02517">
    <property type="entry name" value="type_II_gspD"/>
    <property type="match status" value="1"/>
</dbReference>
<keyword evidence="6 12" id="KW-0732">Signal</keyword>
<evidence type="ECO:0000313" key="16">
    <source>
        <dbReference type="EMBL" id="EGJ48568.1"/>
    </source>
</evidence>
<feature type="domain" description="Type II/III secretion system secretin-like" evidence="13">
    <location>
        <begin position="550"/>
        <end position="720"/>
    </location>
</feature>
<dbReference type="Pfam" id="PF21305">
    <property type="entry name" value="type_II_gspD_N0"/>
    <property type="match status" value="1"/>
</dbReference>
<dbReference type="PANTHER" id="PTHR30332">
    <property type="entry name" value="PROBABLE GENERAL SECRETION PATHWAY PROTEIN D"/>
    <property type="match status" value="1"/>
</dbReference>
<evidence type="ECO:0000259" key="15">
    <source>
        <dbReference type="Pfam" id="PF21305"/>
    </source>
</evidence>
<dbReference type="AlphaFoldDB" id="F3YVH6"/>
<feature type="compositionally biased region" description="Basic and acidic residues" evidence="11">
    <location>
        <begin position="34"/>
        <end position="47"/>
    </location>
</feature>
<sequence length="746" mass="82787">MRHALTILLLITVGISSCADYNRNETFLPVGNMVDRKGPEQSARKPEFGPQQPDSAQPDTGDVLEEVEQSNRRLNARLDKVLSGESRSAQRVKDMPEEGDGGQQVAFDYLNADIAEVTRLILNQLGANYILHPGVKGSVSVHVSDTLTRAQIEEMLQALLRMNGAIMLRDGELWNVVPLSEAPALAPLEGIFLAGEGRLPTRGQVVRAFKLDYMPAPEIMNVIKPFLSKGALVYANDERGLLLVCDFPHSLLKIEQVINLFDVSVFADMHMRVYTLRYVPAADMTQDLQGLALSTGINTPKGVQKVTFLAMERLNMVLVVARTRSILDFVDIWVEELDQDIPQIVRAGRAENIFVYYVQNGDAEEIVKSLEGVFATKTEGRTTRAARQETNGQEEQNQRAPGAAIAPAQQGQQPGQGQVPIGQQIAQQREAPQARQRDTNITGELTGEVVFVVDVTTNSILTRANSDDYRTVLSVIEKLDIYPKQVLIEVIIAEVSLTDETQLGIDWRYLLDMTGNASIDFSLSNNPSTFTSGLAATLVDGDRLRATLRALASSNRTQILSSPHILSSNHSEAKIDVGQEVPILTQTTETVDTTDPDNVSSVQQNIQYRNTGILLSVTPHINERGLVRMEISQEISSIEETSVGAINSPLFRKRLATTTVVVNDEQTIVIGGLMEQENTDNENNVPFVRRIPLLKYLFGYELKSFDNRELLIFITPHVVESREDNDFISKNFIKRLQNIKRTMLKS</sequence>
<feature type="domain" description="NolW-like" evidence="14">
    <location>
        <begin position="354"/>
        <end position="482"/>
    </location>
</feature>
<dbReference type="InterPro" id="IPR013356">
    <property type="entry name" value="T2SS_GspD"/>
</dbReference>
<dbReference type="Pfam" id="PF00263">
    <property type="entry name" value="Secretin"/>
    <property type="match status" value="1"/>
</dbReference>
<dbReference type="InterPro" id="IPR050810">
    <property type="entry name" value="Bact_Secretion_Sys_Channel"/>
</dbReference>
<dbReference type="KEGG" id="daf:Desaf_0208"/>
<feature type="region of interest" description="Disordered" evidence="11">
    <location>
        <begin position="30"/>
        <end position="63"/>
    </location>
</feature>
<evidence type="ECO:0000256" key="7">
    <source>
        <dbReference type="ARBA" id="ARBA00022927"/>
    </source>
</evidence>
<dbReference type="GO" id="GO:0015627">
    <property type="term" value="C:type II protein secretion system complex"/>
    <property type="evidence" value="ECO:0007669"/>
    <property type="project" value="InterPro"/>
</dbReference>
<dbReference type="PROSITE" id="PS51257">
    <property type="entry name" value="PROKAR_LIPOPROTEIN"/>
    <property type="match status" value="1"/>
</dbReference>
<dbReference type="InterPro" id="IPR038591">
    <property type="entry name" value="NolW-like_sf"/>
</dbReference>
<keyword evidence="17" id="KW-1185">Reference proteome</keyword>
<dbReference type="HOGENOM" id="CLU_006756_1_2_7"/>
<evidence type="ECO:0000256" key="12">
    <source>
        <dbReference type="SAM" id="SignalP"/>
    </source>
</evidence>
<keyword evidence="8" id="KW-0472">Membrane</keyword>
<evidence type="ECO:0000256" key="10">
    <source>
        <dbReference type="RuleBase" id="RU004004"/>
    </source>
</evidence>
<feature type="region of interest" description="Disordered" evidence="11">
    <location>
        <begin position="379"/>
        <end position="440"/>
    </location>
</feature>
<dbReference type="STRING" id="690850.Desaf_0208"/>
<evidence type="ECO:0000256" key="3">
    <source>
        <dbReference type="ARBA" id="ARBA00022448"/>
    </source>
</evidence>
<comment type="subcellular location">
    <subcellularLocation>
        <location evidence="1 10">Cell outer membrane</location>
    </subcellularLocation>
</comment>
<keyword evidence="7" id="KW-0653">Protein transport</keyword>
<protein>
    <submittedName>
        <fullName evidence="16">General secretion pathway protein D</fullName>
    </submittedName>
</protein>
<gene>
    <name evidence="16" type="ORF">Desaf_0208</name>
</gene>